<comment type="caution">
    <text evidence="7">The sequence shown here is derived from an EMBL/GenBank/DDBJ whole genome shotgun (WGS) entry which is preliminary data.</text>
</comment>
<keyword evidence="8" id="KW-1185">Reference proteome</keyword>
<keyword evidence="4" id="KW-0539">Nucleus</keyword>
<proteinExistence type="inferred from homology"/>
<organism evidence="7 8">
    <name type="scientific">Candidozyma haemuli</name>
    <dbReference type="NCBI Taxonomy" id="45357"/>
    <lineage>
        <taxon>Eukaryota</taxon>
        <taxon>Fungi</taxon>
        <taxon>Dikarya</taxon>
        <taxon>Ascomycota</taxon>
        <taxon>Saccharomycotina</taxon>
        <taxon>Pichiomycetes</taxon>
        <taxon>Metschnikowiaceae</taxon>
        <taxon>Candidozyma</taxon>
    </lineage>
</organism>
<reference evidence="7 8" key="1">
    <citation type="submission" date="2017-12" db="EMBL/GenBank/DDBJ databases">
        <title>Genome Sequence of a Multidrug-Resistant Candida haemulonii Isolate from a Patient with Chronic Leg Ulcers in Israel.</title>
        <authorList>
            <person name="Chow N.A."/>
            <person name="Gade L."/>
            <person name="Batra D."/>
            <person name="Rowe L.A."/>
            <person name="Ben-Ami R."/>
            <person name="Loparev V.N."/>
            <person name="Litvintseva A.P."/>
        </authorList>
    </citation>
    <scope>NUCLEOTIDE SEQUENCE [LARGE SCALE GENOMIC DNA]</scope>
    <source>
        <strain evidence="7 8">B11899</strain>
    </source>
</reference>
<feature type="compositionally biased region" description="Low complexity" evidence="5">
    <location>
        <begin position="512"/>
        <end position="593"/>
    </location>
</feature>
<dbReference type="InterPro" id="IPR008626">
    <property type="entry name" value="Mediator_Med15_fun"/>
</dbReference>
<dbReference type="Gene3D" id="1.10.246.20">
    <property type="entry name" value="Coactivator CBP, KIX domain"/>
    <property type="match status" value="1"/>
</dbReference>
<feature type="region of interest" description="Disordered" evidence="5">
    <location>
        <begin position="505"/>
        <end position="648"/>
    </location>
</feature>
<dbReference type="EMBL" id="PKFO01000002">
    <property type="protein sequence ID" value="PVH19795.1"/>
    <property type="molecule type" value="Genomic_DNA"/>
</dbReference>
<dbReference type="InterPro" id="IPR036529">
    <property type="entry name" value="KIX_dom_sf"/>
</dbReference>
<feature type="compositionally biased region" description="Low complexity" evidence="5">
    <location>
        <begin position="174"/>
        <end position="189"/>
    </location>
</feature>
<gene>
    <name evidence="7" type="ORF">CXQ85_003653</name>
</gene>
<evidence type="ECO:0000256" key="1">
    <source>
        <dbReference type="ARBA" id="ARBA00004123"/>
    </source>
</evidence>
<dbReference type="GO" id="GO:0006357">
    <property type="term" value="P:regulation of transcription by RNA polymerase II"/>
    <property type="evidence" value="ECO:0007669"/>
    <property type="project" value="InterPro"/>
</dbReference>
<evidence type="ECO:0000259" key="6">
    <source>
        <dbReference type="Pfam" id="PF16987"/>
    </source>
</evidence>
<evidence type="ECO:0000256" key="3">
    <source>
        <dbReference type="ARBA" id="ARBA00019613"/>
    </source>
</evidence>
<comment type="similarity">
    <text evidence="2">Belongs to the Mediator complex subunit 15 family.</text>
</comment>
<feature type="compositionally biased region" description="Low complexity" evidence="5">
    <location>
        <begin position="618"/>
        <end position="640"/>
    </location>
</feature>
<feature type="compositionally biased region" description="Polar residues" evidence="5">
    <location>
        <begin position="987"/>
        <end position="1017"/>
    </location>
</feature>
<dbReference type="InterPro" id="IPR036546">
    <property type="entry name" value="MED15_KIX"/>
</dbReference>
<feature type="region of interest" description="Disordered" evidence="5">
    <location>
        <begin position="830"/>
        <end position="1020"/>
    </location>
</feature>
<evidence type="ECO:0000256" key="5">
    <source>
        <dbReference type="SAM" id="MobiDB-lite"/>
    </source>
</evidence>
<dbReference type="InterPro" id="IPR033789">
    <property type="entry name" value="Gal11_coact"/>
</dbReference>
<dbReference type="RefSeq" id="XP_025340735.1">
    <property type="nucleotide sequence ID" value="XM_025487287.1"/>
</dbReference>
<feature type="region of interest" description="Disordered" evidence="5">
    <location>
        <begin position="768"/>
        <end position="817"/>
    </location>
</feature>
<feature type="compositionally biased region" description="Basic and acidic residues" evidence="5">
    <location>
        <begin position="1138"/>
        <end position="1151"/>
    </location>
</feature>
<evidence type="ECO:0000256" key="4">
    <source>
        <dbReference type="ARBA" id="ARBA00023242"/>
    </source>
</evidence>
<feature type="compositionally biased region" description="Low complexity" evidence="5">
    <location>
        <begin position="852"/>
        <end position="868"/>
    </location>
</feature>
<feature type="compositionally biased region" description="Polar residues" evidence="5">
    <location>
        <begin position="151"/>
        <end position="168"/>
    </location>
</feature>
<feature type="region of interest" description="Disordered" evidence="5">
    <location>
        <begin position="1138"/>
        <end position="1157"/>
    </location>
</feature>
<feature type="region of interest" description="Disordered" evidence="5">
    <location>
        <begin position="76"/>
        <end position="220"/>
    </location>
</feature>
<evidence type="ECO:0000256" key="2">
    <source>
        <dbReference type="ARBA" id="ARBA00009807"/>
    </source>
</evidence>
<dbReference type="VEuPathDB" id="FungiDB:CXQ85_003653"/>
<feature type="region of interest" description="Disordered" evidence="5">
    <location>
        <begin position="298"/>
        <end position="435"/>
    </location>
</feature>
<dbReference type="GO" id="GO:0003712">
    <property type="term" value="F:transcription coregulator activity"/>
    <property type="evidence" value="ECO:0007669"/>
    <property type="project" value="InterPro"/>
</dbReference>
<feature type="compositionally biased region" description="Polar residues" evidence="5">
    <location>
        <begin position="781"/>
        <end position="805"/>
    </location>
</feature>
<evidence type="ECO:0000313" key="8">
    <source>
        <dbReference type="Proteomes" id="UP000244309"/>
    </source>
</evidence>
<dbReference type="Pfam" id="PF16987">
    <property type="entry name" value="KIX_2"/>
    <property type="match status" value="1"/>
</dbReference>
<dbReference type="CDD" id="cd12191">
    <property type="entry name" value="gal11_coact"/>
    <property type="match status" value="1"/>
</dbReference>
<evidence type="ECO:0000313" key="7">
    <source>
        <dbReference type="EMBL" id="PVH19795.1"/>
    </source>
</evidence>
<feature type="compositionally biased region" description="Polar residues" evidence="5">
    <location>
        <begin position="594"/>
        <end position="612"/>
    </location>
</feature>
<accession>A0A2V1APU1</accession>
<feature type="compositionally biased region" description="Low complexity" evidence="5">
    <location>
        <begin position="770"/>
        <end position="780"/>
    </location>
</feature>
<comment type="subcellular location">
    <subcellularLocation>
        <location evidence="1">Nucleus</location>
    </subcellularLocation>
</comment>
<dbReference type="GO" id="GO:0016592">
    <property type="term" value="C:mediator complex"/>
    <property type="evidence" value="ECO:0007669"/>
    <property type="project" value="InterPro"/>
</dbReference>
<sequence length="1198" mass="133387">MNNMPNAPMGGTWHSEQNPDERQKIISIVVQTLRDLQGSNFNEAAASKMAHDFEKYVFMKAPSRDDYLSAIKQKVHQMRGSVRNNSQGQNASNAQMGQRQQQPQQQQQQQQQQPPPFQAQAQAQAQAARAQQQQQQQQAQQQQSMGMGMNNDVSGQGMNFFPQNQMQMRNGMMPQQSPQQNHQQVPQAQINRPASQGMQQQNAPSQQQQSNAPAQQSAYPQQIQQLSAMIKNVPIPPVYLNKIPGLPPNVNTWARIYDLAQKKVIPPSSLPAIKEVHNAHLSIVMHQQQQRLAQRRMSNMNSGTGSGNAGAAAPANDQNTAQGNMNNMNSINSMNNMNGMNVNRQSQGSMNMQNQRMQQQQQQQAAFKNNNTNKAQGNQNNMQLPMGMQRPQQQQQQPQQNQQTPMMKQQQPQQQQAPGNQTNMGMANQNTGGQQQQAAGMKVPNFQITPQDMMDYQAEALAYLSRAQQDGKIPPNLDNNGKQSFIRKYIYHQKMTAWKNEQIKASKGSGGQMNMAQQQQQQQPQRTPQQSSMQMGNMNQGGFPQQQFQQQLNQQNQSQQSQQQPPSSHQAQQQPIGGMQQGMGQSQQSPMMGNLQQPNATPLMNQGPNQAMFSPVVQQKAPGQGPQANAAGLNAQQNQARRPQGVPPVTDEMKMKLKSLFDEVARGDSFQLKNHTMSLSDKDKLRVKELMVKINQQYTNVDHVLTYYYALTRDLGGTKKLIQMKFMTKNIIDNFQKGIYLAGPELLEKMVQHFQKYFDAVRKELTARRQQQQQQQPQAQKLESTSAQMSPAQQRPAMNQPSAQVPGQRPLSAMQPMQQGDQRFMAQNVPQNNQQNFGPPGMGQMPMTQNISPQQQHQQPPQQQAQQQAPPPSAQQHLANQRGPQQQQTQQQFARNATYGQLSQGQPDWSKAVNGPQRGANISPMPTAQSGTSPQLQTQTAPKTAAKGKKASTSGAAGRRKSTKAAGTMPTPGNSAPTPATLANAIKTPNSMPTPQVIQSTSNKGTPIDVSPNSDNKGANVMAKEPIVGDVFGANKVDSKLDKRRELSKSDPQQFFFAALSNLLETDKTESTNGTKAGVANGDHTKSPLSPNSAEWSCTVKPEAITSAFCQVDFIKDLTALEVLEECAKLVDRDAKKKEEEALNSKKREREEPDDIDLLFDESETKKVKTDDFDRFMYEPVEFDEWKQWLTGLQQTKV</sequence>
<feature type="compositionally biased region" description="Polar residues" evidence="5">
    <location>
        <begin position="924"/>
        <end position="936"/>
    </location>
</feature>
<feature type="compositionally biased region" description="Low complexity" evidence="5">
    <location>
        <begin position="84"/>
        <end position="143"/>
    </location>
</feature>
<name>A0A2V1APU1_9ASCO</name>
<feature type="compositionally biased region" description="Polar residues" evidence="5">
    <location>
        <begin position="893"/>
        <end position="907"/>
    </location>
</feature>
<feature type="compositionally biased region" description="Low complexity" evidence="5">
    <location>
        <begin position="937"/>
        <end position="957"/>
    </location>
</feature>
<feature type="domain" description="Mediator complex subunit 15 KIX" evidence="6">
    <location>
        <begin position="11"/>
        <end position="87"/>
    </location>
</feature>
<feature type="region of interest" description="Disordered" evidence="5">
    <location>
        <begin position="1068"/>
        <end position="1094"/>
    </location>
</feature>
<dbReference type="OrthoDB" id="1938591at2759"/>
<feature type="compositionally biased region" description="Low complexity" evidence="5">
    <location>
        <begin position="309"/>
        <end position="435"/>
    </location>
</feature>
<dbReference type="AlphaFoldDB" id="A0A2V1APU1"/>
<dbReference type="Gene3D" id="1.10.287.2920">
    <property type="match status" value="1"/>
</dbReference>
<feature type="compositionally biased region" description="Low complexity" evidence="5">
    <location>
        <begin position="199"/>
        <end position="220"/>
    </location>
</feature>
<protein>
    <recommendedName>
        <fullName evidence="3">Mediator of RNA polymerase II transcription subunit 15</fullName>
    </recommendedName>
</protein>
<dbReference type="Pfam" id="PF05397">
    <property type="entry name" value="Med15_fungi"/>
    <property type="match status" value="1"/>
</dbReference>
<dbReference type="STRING" id="45357.A0A2V1APU1"/>
<dbReference type="GeneID" id="37008983"/>
<dbReference type="Proteomes" id="UP000244309">
    <property type="component" value="Unassembled WGS sequence"/>
</dbReference>